<organism evidence="2 3">
    <name type="scientific">Metarhizobium album</name>
    <dbReference type="NCBI Taxonomy" id="2182425"/>
    <lineage>
        <taxon>Bacteria</taxon>
        <taxon>Pseudomonadati</taxon>
        <taxon>Pseudomonadota</taxon>
        <taxon>Alphaproteobacteria</taxon>
        <taxon>Hyphomicrobiales</taxon>
        <taxon>Rhizobiaceae</taxon>
        <taxon>Metarhizobium</taxon>
    </lineage>
</organism>
<dbReference type="EMBL" id="QFBC01000014">
    <property type="protein sequence ID" value="PWE53727.1"/>
    <property type="molecule type" value="Genomic_DNA"/>
</dbReference>
<keyword evidence="1" id="KW-1133">Transmembrane helix</keyword>
<keyword evidence="1" id="KW-0812">Transmembrane</keyword>
<proteinExistence type="predicted"/>
<keyword evidence="1" id="KW-0472">Membrane</keyword>
<protein>
    <submittedName>
        <fullName evidence="2">Uncharacterized protein</fullName>
    </submittedName>
</protein>
<evidence type="ECO:0000313" key="2">
    <source>
        <dbReference type="EMBL" id="PWE53727.1"/>
    </source>
</evidence>
<evidence type="ECO:0000256" key="1">
    <source>
        <dbReference type="SAM" id="Phobius"/>
    </source>
</evidence>
<comment type="caution">
    <text evidence="2">The sequence shown here is derived from an EMBL/GenBank/DDBJ whole genome shotgun (WGS) entry which is preliminary data.</text>
</comment>
<reference evidence="2 3" key="1">
    <citation type="submission" date="2018-05" db="EMBL/GenBank/DDBJ databases">
        <title>The draft genome of strain NS-104.</title>
        <authorList>
            <person name="Hang P."/>
            <person name="Jiang J."/>
        </authorList>
    </citation>
    <scope>NUCLEOTIDE SEQUENCE [LARGE SCALE GENOMIC DNA]</scope>
    <source>
        <strain evidence="2 3">NS-104</strain>
    </source>
</reference>
<sequence>MLAFRLFGHFAWPPLPEAVGTEKPLDGVVDLFFISDGKTQRAALRWSSGRSIPSRDDPALEVIPTVRPEDVIEFLGDGEETKTFWVDQVAAADWLAFRGAFLIEQYEKGALTLRLPLANGFAYDGINPVYSGLRLLKSNLFALRINLPLPLRQSQISEARAFPFTAVYQTSKGLKGDPIQLATLFGGWTDEGTNDAVPGEEDNYVELSNHSGVKNFKLGSFGFSERGTKPAGFVSYQDNAKINPNKTWPKNATAFSNDLLSRYGFNVREDGLRFSNNEPEDLSLRFFSLDGVVAGLTYRVRVIPQIPANSADEDDLQVDTVKVSDNQNIMMFRLRLSEELGGKRAHSVYYGADQRALISGWLHLGDRISADCTLSWKIGPDDVWSGDRRKDWSADVALQWSWRETISEVAASSVERDALFSGGLLSMAQFSFEEARKALVAGEAGQPQSFLPSLSLRKQSVWFTLFGSVLKAQIDPHTGLIAWGRPDDGRGKLIGPWRRPPTRLSLASPTALMSNDLSKGDSTTIVISAARMSFFEDPKAAFRIKLQHDQQWVPITEDTIDDGPSFFLSYTATLVDAPATWHGRLASLEFDAVGKPDNSEKPTEIEARLRIGGAGTRDGSSQDGANLRYPEGRISVEFRLVIPLTSVRPVGVDTLRFDRSARVAPLLIPLNPDSRSGQYWLDATEVLSARQDRQLTASIYENTPDGKDKNDYVVLSSEPFSVFRFRQEPLANRGRDDTAAVAVYSGDDRIWQYRKVAPYYHYMLPAQAIGESADKPGRLEIHDLVDEVEMPPRPFQSNFEEHGEDKKYDELRSNLRRRAVEQALTPPAEIWIAPSDVERGYFMPEATSYEIFRQAGAYGLGAALSFLRAEFLYGLPVGIDVSKETGIARGARIAEIEALVGRLTGPARETDNDRALVSRWDAVRSSAARRPERLEVWARDLKSTTEFTPARFSDGVRFALRGSALHRPPVIDHSDDALIAEDEPDFQNWPRLGLAAPQIISLVDTATPRKPRHHPQGLSGGALWPVESFNLLRALLDQPESDGGTIEQIALSPLGGDAVQKAEFLGGKFAIISETRNGRVQRQQVEVIGRVCALWHRAKHVVVYERTVNPSAQFAPKFKDDDKRTRSRRPILRKVREYIELLQPVRQYPDFDRATQRSAGFLESVRFNSNVINVDSAWSSEVGKTGWQVPLWNRQASMERPQVYPLPDIAFVSTAEGEGEKPNVAQDCRDPDLLYFFADFKASTSDTDQWAPLIGLDYVNLPNAKAIADSYDVTSNTQQGGDRKYGSDGRRRAVSRLLPGLRRFTWRLAPAAQKTAINAGRSGKPVYVGVDSISFMRAGHTEEAQKRLPPQLFDALTSAKQSLELGQLSKLDYWTNDGSGVDDALLDFSKKVGNGDQGTLIDIIKSNDPVAIQNAITDLKGQLTGTVSAAVTGKLAGIDKSKLEKLRSFASGLSSGALCEKLKIDAVAVIKRKQNLVSTALRDWVADVSNDLAQWEVDSGQALGQSKADLRNRFTTEIISHLRPLFAEASQDVTRVEEGVEKAKAILLDTEVELEQVIKRAHQRVDQFNAGYEKDKPWSAERRKAYRAGLVACIASVEADVDAAIDEAAQRLAVELNNAGQSIAGHVTKFLQDVNAFRGMAADQVSRIGVAVRDVLQNLIVALSDLQTLPQPPDGTLPPVGKLPDLLAKIQANQDLGNKDPALKARVILVLQQAQEAVGDIGDLANRAVEFDGAIDSAVDQVTTLVEDLMTGITNAAAVLKQATEDFVDVAQKLADAEFLELQIDVSAIANVLAKVPFDGPVQEIDDLLSGIGNAVDAVLVPTRRWLDEQFVEANEALQAIPEKMQPVIDDVQSTLKGVKDALAPEALLEKYVSRFIDNGLEIVLGPLDDTKLIDPVAVTGQIKILRNRIQLVVSEVEQQIEDFSVAGLGALAEVTDACSAVSQGVAEVDQYFAQLANDAEAYLKGKLTAAGEALQKVYDEYGQTVDAAQKLIAAVGNLDRTVRGLYNDLGRVEQTASAYADRVFDSAGKLTEGGVLATPNNVLKLYSAVTSAPELAALKADIDRIRSGYDELSDIIDTTKANALFDRLSDELKAIGLSLPFDKIGESLLPANLNDFDIGSVFRNFGGAKLDNLFKGYKIPQGVADAIKVTHDFDEKQARAWVQVDINAPFPGRRSLFSLGVFKADFVDMQLTGRVRLDASKDQEKVAVTGFGRIGTAIDVVVSGQSMVRFDNFGLAFTKESGLDIQFDPKNVKLNPQFKFIQDFLSSIFPELPGGLEWIRENGVPIGVQHDFAIPNLSLNFGTSGVSNISLENHFKLVAFPDFMLANRFNLSTVERPFIFSIFVIGGTGYMQVEAEYKPINSELTVLVEAGAGGSAQLGFAFGPISGQVFITLSGVLSYRKTIGKSGGGLSIAVVLVIAGHVDVAGIATVGITLVLRMTYRESGQIDADGTLTVSIRISRFFTLRARAQANYKLRGGKSESSVSTSTSAELEGKAAEIEKAANKLQGAMK</sequence>
<name>A0A2U2DK90_9HYPH</name>
<feature type="transmembrane region" description="Helical" evidence="1">
    <location>
        <begin position="2411"/>
        <end position="2437"/>
    </location>
</feature>
<keyword evidence="3" id="KW-1185">Reference proteome</keyword>
<dbReference type="RefSeq" id="WP_109460896.1">
    <property type="nucleotide sequence ID" value="NZ_QFBC01000014.1"/>
</dbReference>
<evidence type="ECO:0000313" key="3">
    <source>
        <dbReference type="Proteomes" id="UP000245252"/>
    </source>
</evidence>
<gene>
    <name evidence="2" type="ORF">DEM27_24640</name>
</gene>
<dbReference type="Proteomes" id="UP000245252">
    <property type="component" value="Unassembled WGS sequence"/>
</dbReference>
<accession>A0A2U2DK90</accession>
<dbReference type="OrthoDB" id="7592292at2"/>